<feature type="compositionally biased region" description="Polar residues" evidence="1">
    <location>
        <begin position="247"/>
        <end position="265"/>
    </location>
</feature>
<gene>
    <name evidence="2" type="primary">slf1</name>
    <name evidence="2" type="ORF">SOMG_01757</name>
</gene>
<dbReference type="Proteomes" id="UP001212411">
    <property type="component" value="Chromosome 1"/>
</dbReference>
<dbReference type="EMBL" id="CP115611">
    <property type="protein sequence ID" value="WBW71361.1"/>
    <property type="molecule type" value="Genomic_DNA"/>
</dbReference>
<feature type="region of interest" description="Disordered" evidence="1">
    <location>
        <begin position="430"/>
        <end position="463"/>
    </location>
</feature>
<accession>A0AAE9W9N7</accession>
<feature type="compositionally biased region" description="Polar residues" evidence="1">
    <location>
        <begin position="132"/>
        <end position="145"/>
    </location>
</feature>
<feature type="compositionally biased region" description="Polar residues" evidence="1">
    <location>
        <begin position="171"/>
        <end position="183"/>
    </location>
</feature>
<protein>
    <submittedName>
        <fullName evidence="2">Cell cortex node protein Slf1</fullName>
    </submittedName>
</protein>
<proteinExistence type="predicted"/>
<feature type="region of interest" description="Disordered" evidence="1">
    <location>
        <begin position="348"/>
        <end position="400"/>
    </location>
</feature>
<feature type="compositionally biased region" description="Polar residues" evidence="1">
    <location>
        <begin position="386"/>
        <end position="400"/>
    </location>
</feature>
<dbReference type="RefSeq" id="XP_056035604.1">
    <property type="nucleotide sequence ID" value="XM_056180550.1"/>
</dbReference>
<evidence type="ECO:0000256" key="1">
    <source>
        <dbReference type="SAM" id="MobiDB-lite"/>
    </source>
</evidence>
<sequence length="478" mass="53494">MNGTAHELNITPHVMESSSNRIPQKLRHAQSLFRRRPTKVEVDSNHRRRWSHYDNLPNGVHPPYGTDNVDPSASLKSGYSTEQTLASLNRGRSTRNNLTFASNELKATLPSLDEHRLSQRSSQDVGVPVGTNLESSNRASGNSNFPLIPQKSVRRYYSNGTARRLDLGRSGSPSSRFSKTSEVTAADPARFADENDDAATPITFSNRFADSDFEPGSTSRFSERSETARKRNSLSFQARMKPMSPREVSNNGQPKRASQITEPGSSFSTAVENEANYSPLGPTFSGNSVGYAPKEHAYETQSPSGVLTPSRHSNIPAWHQDTGHMYAPMQNRQRPLFTDLDYPGDDMQASDSFMDIHESRVDDSDSERSYRRVRDQYLQKPRAKSSRYSAMSNTASQVTPRASQANLNVHSNQRPASHYYEKLHINNPKNSSFQALPYETTAPAKRPMPVTQPEQAAPSKKQKGFLKKFVHKISRIFK</sequence>
<evidence type="ECO:0000313" key="2">
    <source>
        <dbReference type="EMBL" id="WBW71361.1"/>
    </source>
</evidence>
<keyword evidence="3" id="KW-1185">Reference proteome</keyword>
<evidence type="ECO:0000313" key="3">
    <source>
        <dbReference type="Proteomes" id="UP001212411"/>
    </source>
</evidence>
<dbReference type="AlphaFoldDB" id="A0AAE9W9N7"/>
<dbReference type="KEGG" id="som:SOMG_01757"/>
<organism evidence="2 3">
    <name type="scientific">Schizosaccharomyces osmophilus</name>
    <dbReference type="NCBI Taxonomy" id="2545709"/>
    <lineage>
        <taxon>Eukaryota</taxon>
        <taxon>Fungi</taxon>
        <taxon>Dikarya</taxon>
        <taxon>Ascomycota</taxon>
        <taxon>Taphrinomycotina</taxon>
        <taxon>Schizosaccharomycetes</taxon>
        <taxon>Schizosaccharomycetales</taxon>
        <taxon>Schizosaccharomycetaceae</taxon>
        <taxon>Schizosaccharomyces</taxon>
    </lineage>
</organism>
<feature type="region of interest" description="Disordered" evidence="1">
    <location>
        <begin position="163"/>
        <end position="265"/>
    </location>
</feature>
<name>A0AAE9W9N7_9SCHI</name>
<feature type="region of interest" description="Disordered" evidence="1">
    <location>
        <begin position="112"/>
        <end position="147"/>
    </location>
</feature>
<feature type="compositionally biased region" description="Basic and acidic residues" evidence="1">
    <location>
        <begin position="354"/>
        <end position="377"/>
    </location>
</feature>
<dbReference type="GeneID" id="80875239"/>
<reference evidence="2 3" key="1">
    <citation type="journal article" date="2023" name="G3 (Bethesda)">
        <title>A high-quality reference genome for the fission yeast Schizosaccharomyces osmophilus.</title>
        <authorList>
            <person name="Jia G.S."/>
            <person name="Zhang W.C."/>
            <person name="Liang Y."/>
            <person name="Liu X.H."/>
            <person name="Rhind N."/>
            <person name="Pidoux A."/>
            <person name="Brysch-Herzberg M."/>
            <person name="Du L.L."/>
        </authorList>
    </citation>
    <scope>NUCLEOTIDE SEQUENCE [LARGE SCALE GENOMIC DNA]</scope>
    <source>
        <strain evidence="2 3">CBS 15793</strain>
    </source>
</reference>